<dbReference type="Gene3D" id="3.20.20.70">
    <property type="entry name" value="Aldolase class I"/>
    <property type="match status" value="1"/>
</dbReference>
<evidence type="ECO:0000256" key="1">
    <source>
        <dbReference type="ARBA" id="ARBA00008871"/>
    </source>
</evidence>
<gene>
    <name evidence="3" type="ORF">Nkreftii_002561</name>
</gene>
<sequence>MLYQLTRANTPFDQLKPMIFVRLSYEGRFGIKNTEKKTETPKVLEMLNLEDSGKTVIDVPSEKYITNAALQILREGSEAPKRYTIFDIEVWKVGLDVNDKEAKASAEKYVTTLRKMRKHLPDRQLGYYGLPVHRELKASLSPRSSGIYQSWQRRNDLLQDLADELDVFYPSLYAFHNDPDKWKIYAREHISEARRLARKGQKIIVFLWPEFHDRSRYSGKRIDYKFWKLQLETAFKYADGVFIWDNDEFPFTDPAWLSASRDFIKDIEAKGAIINRELM</sequence>
<dbReference type="SUPFAM" id="SSF51445">
    <property type="entry name" value="(Trans)glycosidases"/>
    <property type="match status" value="1"/>
</dbReference>
<proteinExistence type="inferred from homology"/>
<dbReference type="Pfam" id="PF01630">
    <property type="entry name" value="Glyco_hydro_56"/>
    <property type="match status" value="1"/>
</dbReference>
<dbReference type="EMBL" id="CP047423">
    <property type="protein sequence ID" value="QPD04787.1"/>
    <property type="molecule type" value="Genomic_DNA"/>
</dbReference>
<dbReference type="InterPro" id="IPR018155">
    <property type="entry name" value="Hyaluronidase"/>
</dbReference>
<dbReference type="KEGG" id="nkf:Nkreftii_002561"/>
<evidence type="ECO:0008006" key="5">
    <source>
        <dbReference type="Google" id="ProtNLM"/>
    </source>
</evidence>
<evidence type="ECO:0000256" key="2">
    <source>
        <dbReference type="ARBA" id="ARBA00023157"/>
    </source>
</evidence>
<dbReference type="GO" id="GO:0004415">
    <property type="term" value="F:hyalurononglucosaminidase activity"/>
    <property type="evidence" value="ECO:0007669"/>
    <property type="project" value="InterPro"/>
</dbReference>
<dbReference type="InterPro" id="IPR013785">
    <property type="entry name" value="Aldolase_TIM"/>
</dbReference>
<dbReference type="Proteomes" id="UP000593737">
    <property type="component" value="Chromosome"/>
</dbReference>
<organism evidence="3 4">
    <name type="scientific">Candidatus Nitrospira kreftii</name>
    <dbReference type="NCBI Taxonomy" id="2652173"/>
    <lineage>
        <taxon>Bacteria</taxon>
        <taxon>Pseudomonadati</taxon>
        <taxon>Nitrospirota</taxon>
        <taxon>Nitrospiria</taxon>
        <taxon>Nitrospirales</taxon>
        <taxon>Nitrospiraceae</taxon>
        <taxon>Nitrospira</taxon>
    </lineage>
</organism>
<protein>
    <recommendedName>
        <fullName evidence="5">Hyaluronidase</fullName>
    </recommendedName>
</protein>
<dbReference type="InterPro" id="IPR017853">
    <property type="entry name" value="GH"/>
</dbReference>
<evidence type="ECO:0000313" key="4">
    <source>
        <dbReference type="Proteomes" id="UP000593737"/>
    </source>
</evidence>
<name>A0A7S8IZ57_9BACT</name>
<accession>A0A7S8IZ57</accession>
<dbReference type="GO" id="GO:0005975">
    <property type="term" value="P:carbohydrate metabolic process"/>
    <property type="evidence" value="ECO:0007669"/>
    <property type="project" value="InterPro"/>
</dbReference>
<reference evidence="3 4" key="1">
    <citation type="journal article" date="2020" name="ISME J.">
        <title>Enrichment and physiological characterization of a novel comammox Nitrospira indicates ammonium inhibition of complete nitrification.</title>
        <authorList>
            <person name="Sakoula D."/>
            <person name="Koch H."/>
            <person name="Frank J."/>
            <person name="Jetten M.S.M."/>
            <person name="van Kessel M.A.H.J."/>
            <person name="Lucker S."/>
        </authorList>
    </citation>
    <scope>NUCLEOTIDE SEQUENCE [LARGE SCALE GENOMIC DNA]</scope>
    <source>
        <strain evidence="3">Comreactor17</strain>
    </source>
</reference>
<comment type="similarity">
    <text evidence="1">Belongs to the glycosyl hydrolase 56 family.</text>
</comment>
<evidence type="ECO:0000313" key="3">
    <source>
        <dbReference type="EMBL" id="QPD04787.1"/>
    </source>
</evidence>
<dbReference type="AlphaFoldDB" id="A0A7S8IZ57"/>
<keyword evidence="2" id="KW-1015">Disulfide bond</keyword>